<dbReference type="AlphaFoldDB" id="A0A9X0AA96"/>
<proteinExistence type="predicted"/>
<protein>
    <submittedName>
        <fullName evidence="2">Uncharacterized protein</fullName>
    </submittedName>
</protein>
<evidence type="ECO:0000256" key="1">
    <source>
        <dbReference type="SAM" id="MobiDB-lite"/>
    </source>
</evidence>
<accession>A0A9X0AA96</accession>
<keyword evidence="3" id="KW-1185">Reference proteome</keyword>
<evidence type="ECO:0000313" key="2">
    <source>
        <dbReference type="EMBL" id="KAJ8059140.1"/>
    </source>
</evidence>
<comment type="caution">
    <text evidence="2">The sequence shown here is derived from an EMBL/GenBank/DDBJ whole genome shotgun (WGS) entry which is preliminary data.</text>
</comment>
<dbReference type="Proteomes" id="UP001152300">
    <property type="component" value="Unassembled WGS sequence"/>
</dbReference>
<feature type="region of interest" description="Disordered" evidence="1">
    <location>
        <begin position="1"/>
        <end position="23"/>
    </location>
</feature>
<reference evidence="2" key="1">
    <citation type="submission" date="2022-11" db="EMBL/GenBank/DDBJ databases">
        <title>Genome Resource of Sclerotinia nivalis Strain SnTB1, a Plant Pathogen Isolated from American Ginseng.</title>
        <authorList>
            <person name="Fan S."/>
        </authorList>
    </citation>
    <scope>NUCLEOTIDE SEQUENCE</scope>
    <source>
        <strain evidence="2">SnTB1</strain>
    </source>
</reference>
<sequence length="50" mass="5482">MKAAREEAADADDAKSDAVEKADNADVDVDMLEATEEAESLTFKLPLRER</sequence>
<name>A0A9X0AA96_9HELO</name>
<evidence type="ECO:0000313" key="3">
    <source>
        <dbReference type="Proteomes" id="UP001152300"/>
    </source>
</evidence>
<organism evidence="2 3">
    <name type="scientific">Sclerotinia nivalis</name>
    <dbReference type="NCBI Taxonomy" id="352851"/>
    <lineage>
        <taxon>Eukaryota</taxon>
        <taxon>Fungi</taxon>
        <taxon>Dikarya</taxon>
        <taxon>Ascomycota</taxon>
        <taxon>Pezizomycotina</taxon>
        <taxon>Leotiomycetes</taxon>
        <taxon>Helotiales</taxon>
        <taxon>Sclerotiniaceae</taxon>
        <taxon>Sclerotinia</taxon>
    </lineage>
</organism>
<dbReference type="EMBL" id="JAPEIS010000015">
    <property type="protein sequence ID" value="KAJ8059140.1"/>
    <property type="molecule type" value="Genomic_DNA"/>
</dbReference>
<gene>
    <name evidence="2" type="ORF">OCU04_012115</name>
</gene>